<dbReference type="PANTHER" id="PTHR30163">
    <property type="entry name" value="MEMBRANE-BOUND LYTIC MUREIN TRANSGLYCOSYLASE B"/>
    <property type="match status" value="1"/>
</dbReference>
<feature type="signal peptide" evidence="1">
    <location>
        <begin position="1"/>
        <end position="29"/>
    </location>
</feature>
<dbReference type="Gene3D" id="1.10.530.10">
    <property type="match status" value="1"/>
</dbReference>
<sequence>MGRPQLRLNMDRRGFLTFLAALAARPAFADDFSAFVATLRGPASEAGVADALFDSVAGGLSQDPSLTGKRAGQGEFTRPLKTYVEDAASPGRVKAGRDSQAKNGPAVAAAARATDVSVEMIVALWGMESDFGRARGDRDIFRTLATLAFLHRDNPVYAQEFVAGLVLLQKGLPREKLKGSWAGAMGDPQFMPSAYLKYAKSASGGMPDIWTAPDALLSIGNFLRESGWVQGLAPLIETRTPENFDYATLKQDFSAWRAAGFKTLDGGALPRQGVAMLFYPAGASGPAFLLSENFFVLKAYNFSDSYAFAAAVLAERLAGRTVLRQPWPVETQPLTQAEREAIQRGLVARGLYDGKIDGRFGPITRFAIHAFQRGSGVAEADGFPSRAVFELLRANP</sequence>
<reference evidence="4 5" key="1">
    <citation type="submission" date="2019-11" db="EMBL/GenBank/DDBJ databases">
        <title>Whole-genome sequence of a Rhodoblastus acidophilus DSM 142.</title>
        <authorList>
            <person name="Kyndt J.A."/>
            <person name="Meyer T.E."/>
        </authorList>
    </citation>
    <scope>NUCLEOTIDE SEQUENCE [LARGE SCALE GENOMIC DNA]</scope>
    <source>
        <strain evidence="4 5">DSM 142</strain>
    </source>
</reference>
<comment type="caution">
    <text evidence="4">The sequence shown here is derived from an EMBL/GenBank/DDBJ whole genome shotgun (WGS) entry which is preliminary data.</text>
</comment>
<dbReference type="InterPro" id="IPR036365">
    <property type="entry name" value="PGBD-like_sf"/>
</dbReference>
<dbReference type="InterPro" id="IPR043426">
    <property type="entry name" value="MltB-like"/>
</dbReference>
<evidence type="ECO:0000259" key="2">
    <source>
        <dbReference type="Pfam" id="PF01471"/>
    </source>
</evidence>
<dbReference type="Pfam" id="PF01471">
    <property type="entry name" value="PG_binding_1"/>
    <property type="match status" value="1"/>
</dbReference>
<dbReference type="Gene3D" id="1.10.101.10">
    <property type="entry name" value="PGBD-like superfamily/PGBD"/>
    <property type="match status" value="1"/>
</dbReference>
<dbReference type="PANTHER" id="PTHR30163:SF8">
    <property type="entry name" value="LYTIC MUREIN TRANSGLYCOSYLASE"/>
    <property type="match status" value="1"/>
</dbReference>
<keyword evidence="1" id="KW-0732">Signal</keyword>
<dbReference type="OrthoDB" id="9808544at2"/>
<feature type="domain" description="Peptidoglycan binding-like" evidence="2">
    <location>
        <begin position="336"/>
        <end position="392"/>
    </location>
</feature>
<proteinExistence type="predicted"/>
<dbReference type="InterPro" id="IPR002477">
    <property type="entry name" value="Peptidoglycan-bd-like"/>
</dbReference>
<evidence type="ECO:0000313" key="5">
    <source>
        <dbReference type="Proteomes" id="UP000439113"/>
    </source>
</evidence>
<feature type="domain" description="Transglycosylase SLT" evidence="3">
    <location>
        <begin position="32"/>
        <end position="315"/>
    </location>
</feature>
<feature type="chain" id="PRO_5026736146" evidence="1">
    <location>
        <begin position="30"/>
        <end position="396"/>
    </location>
</feature>
<gene>
    <name evidence="4" type="ORF">GJ654_09575</name>
</gene>
<dbReference type="SUPFAM" id="SSF53955">
    <property type="entry name" value="Lysozyme-like"/>
    <property type="match status" value="1"/>
</dbReference>
<dbReference type="SUPFAM" id="SSF47090">
    <property type="entry name" value="PGBD-like"/>
    <property type="match status" value="1"/>
</dbReference>
<protein>
    <submittedName>
        <fullName evidence="4">Lytic murein transglycosylase</fullName>
    </submittedName>
</protein>
<dbReference type="InterPro" id="IPR036366">
    <property type="entry name" value="PGBDSf"/>
</dbReference>
<accession>A0A6N8DR02</accession>
<dbReference type="EMBL" id="WNKS01000006">
    <property type="protein sequence ID" value="MTV31244.1"/>
    <property type="molecule type" value="Genomic_DNA"/>
</dbReference>
<dbReference type="Gene3D" id="1.10.8.350">
    <property type="entry name" value="Bacterial muramidase"/>
    <property type="match status" value="1"/>
</dbReference>
<evidence type="ECO:0000256" key="1">
    <source>
        <dbReference type="SAM" id="SignalP"/>
    </source>
</evidence>
<dbReference type="InterPro" id="IPR031304">
    <property type="entry name" value="SLT_2"/>
</dbReference>
<evidence type="ECO:0000313" key="4">
    <source>
        <dbReference type="EMBL" id="MTV31244.1"/>
    </source>
</evidence>
<name>A0A6N8DR02_RHOAC</name>
<dbReference type="AlphaFoldDB" id="A0A6N8DR02"/>
<dbReference type="InterPro" id="IPR023346">
    <property type="entry name" value="Lysozyme-like_dom_sf"/>
</dbReference>
<dbReference type="GO" id="GO:0009253">
    <property type="term" value="P:peptidoglycan catabolic process"/>
    <property type="evidence" value="ECO:0007669"/>
    <property type="project" value="TreeGrafter"/>
</dbReference>
<dbReference type="GO" id="GO:0008933">
    <property type="term" value="F:peptidoglycan lytic transglycosylase activity"/>
    <property type="evidence" value="ECO:0007669"/>
    <property type="project" value="TreeGrafter"/>
</dbReference>
<dbReference type="Proteomes" id="UP000439113">
    <property type="component" value="Unassembled WGS sequence"/>
</dbReference>
<dbReference type="Pfam" id="PF13406">
    <property type="entry name" value="SLT_2"/>
    <property type="match status" value="1"/>
</dbReference>
<evidence type="ECO:0000259" key="3">
    <source>
        <dbReference type="Pfam" id="PF13406"/>
    </source>
</evidence>
<organism evidence="4 5">
    <name type="scientific">Rhodoblastus acidophilus</name>
    <name type="common">Rhodopseudomonas acidophila</name>
    <dbReference type="NCBI Taxonomy" id="1074"/>
    <lineage>
        <taxon>Bacteria</taxon>
        <taxon>Pseudomonadati</taxon>
        <taxon>Pseudomonadota</taxon>
        <taxon>Alphaproteobacteria</taxon>
        <taxon>Hyphomicrobiales</taxon>
        <taxon>Rhodoblastaceae</taxon>
        <taxon>Rhodoblastus</taxon>
    </lineage>
</organism>